<evidence type="ECO:0000256" key="12">
    <source>
        <dbReference type="ARBA" id="ARBA00025304"/>
    </source>
</evidence>
<feature type="transmembrane region" description="Helical" evidence="15">
    <location>
        <begin position="136"/>
        <end position="155"/>
    </location>
</feature>
<evidence type="ECO:0000256" key="13">
    <source>
        <dbReference type="ARBA" id="ARBA00039719"/>
    </source>
</evidence>
<feature type="transmembrane region" description="Helical" evidence="15">
    <location>
        <begin position="50"/>
        <end position="78"/>
    </location>
</feature>
<feature type="transmembrane region" description="Helical" evidence="15">
    <location>
        <begin position="344"/>
        <end position="365"/>
    </location>
</feature>
<dbReference type="PANTHER" id="PTHR11394">
    <property type="entry name" value="TASTE RECEPTOR TYPE 2"/>
    <property type="match status" value="1"/>
</dbReference>
<evidence type="ECO:0000256" key="1">
    <source>
        <dbReference type="ARBA" id="ARBA00004141"/>
    </source>
</evidence>
<name>A0A485MBK2_LYNPA</name>
<dbReference type="Pfam" id="PF05296">
    <property type="entry name" value="TAS2R"/>
    <property type="match status" value="2"/>
</dbReference>
<dbReference type="GO" id="GO:0016020">
    <property type="term" value="C:membrane"/>
    <property type="evidence" value="ECO:0007669"/>
    <property type="project" value="UniProtKB-SubCell"/>
</dbReference>
<accession>A0A485MBK2</accession>
<protein>
    <recommendedName>
        <fullName evidence="13">Taste receptor type 2 member 9</fullName>
    </recommendedName>
</protein>
<dbReference type="Gene3D" id="1.20.1070.10">
    <property type="entry name" value="Rhodopsin 7-helix transmembrane proteins"/>
    <property type="match status" value="1"/>
</dbReference>
<comment type="function">
    <text evidence="12">Gustducin-coupled receptor implicated in the perception of bitter compounds in the oral cavity and the gastrointestinal tract. Signals through PLCB2 and the calcium-regulated cation channel TRPM5.</text>
</comment>
<evidence type="ECO:0000313" key="18">
    <source>
        <dbReference type="Proteomes" id="UP000386466"/>
    </source>
</evidence>
<keyword evidence="10" id="KW-0325">Glycoprotein</keyword>
<dbReference type="SUPFAM" id="SSF81321">
    <property type="entry name" value="Family A G protein-coupled receptor-like"/>
    <property type="match status" value="2"/>
</dbReference>
<dbReference type="EMBL" id="CAAGRJ010000169">
    <property type="protein sequence ID" value="VFV17588.1"/>
    <property type="molecule type" value="Genomic_DNA"/>
</dbReference>
<dbReference type="Proteomes" id="UP000386466">
    <property type="component" value="Unassembled WGS sequence"/>
</dbReference>
<evidence type="ECO:0000256" key="4">
    <source>
        <dbReference type="ARBA" id="ARBA00022606"/>
    </source>
</evidence>
<evidence type="ECO:0000256" key="9">
    <source>
        <dbReference type="ARBA" id="ARBA00023170"/>
    </source>
</evidence>
<keyword evidence="11" id="KW-0807">Transducer</keyword>
<sequence>MKRHAKCLGHEVTVRKAAPLRETARHNRKLKQHLFEAQAKTKQDRRDSSVIDIILVSLAISRICVLSVVSADGFVLLLSPHAYAQSETINTLDAFWTLSNHSSVWFTACLSIFYLLKIANISHPVFLWLKLNVTRVVQGLFLASFLTSIIISVFLKEGSWGHVEVNHEENITWEFRVSKAPSAFKLIILNLGALVPFALCLISFVLLLFSLFRHTKQMKLYATGSRDSSTEAHMRAIKAVTIFLLLFIMYYAVFLVVTSSFLIPQGRLVLMFGGIVTVIFPSSHSFILIMGNSKLREAFLKVLSLLLAMTPNYDQEFHKIAEHKSNCTEMFHVSKSQFFNPLTLFNLLAIVPWTVSLISLFLLIVSLQRHVKQMKPSVTGCGGPSTEAQAGAMKTMTSFLFLLFVCYEVSLLATFSHLMKESKFAVMFGEAIPILYPSGHSLILIIGNNKLRQASIRMPRYGKTACMM</sequence>
<evidence type="ECO:0000256" key="5">
    <source>
        <dbReference type="ARBA" id="ARBA00022692"/>
    </source>
</evidence>
<evidence type="ECO:0000256" key="6">
    <source>
        <dbReference type="ARBA" id="ARBA00022989"/>
    </source>
</evidence>
<dbReference type="PANTHER" id="PTHR11394:SF29">
    <property type="entry name" value="TASTE RECEPTOR TYPE 2 MEMBER 9"/>
    <property type="match status" value="1"/>
</dbReference>
<evidence type="ECO:0000256" key="15">
    <source>
        <dbReference type="SAM" id="Phobius"/>
    </source>
</evidence>
<feature type="transmembrane region" description="Helical" evidence="15">
    <location>
        <begin position="269"/>
        <end position="291"/>
    </location>
</feature>
<dbReference type="InterPro" id="IPR007960">
    <property type="entry name" value="TAS2R"/>
</dbReference>
<evidence type="ECO:0000256" key="11">
    <source>
        <dbReference type="ARBA" id="ARBA00023224"/>
    </source>
</evidence>
<evidence type="ECO:0000313" key="17">
    <source>
        <dbReference type="EMBL" id="VFV17588.1"/>
    </source>
</evidence>
<organism evidence="17 18">
    <name type="scientific">Lynx pardinus</name>
    <name type="common">Iberian lynx</name>
    <name type="synonym">Felis pardina</name>
    <dbReference type="NCBI Taxonomy" id="191816"/>
    <lineage>
        <taxon>Eukaryota</taxon>
        <taxon>Metazoa</taxon>
        <taxon>Chordata</taxon>
        <taxon>Craniata</taxon>
        <taxon>Vertebrata</taxon>
        <taxon>Euteleostomi</taxon>
        <taxon>Mammalia</taxon>
        <taxon>Eutheria</taxon>
        <taxon>Laurasiatheria</taxon>
        <taxon>Carnivora</taxon>
        <taxon>Feliformia</taxon>
        <taxon>Felidae</taxon>
        <taxon>Felinae</taxon>
        <taxon>Lynx</taxon>
    </lineage>
</organism>
<evidence type="ECO:0000259" key="16">
    <source>
        <dbReference type="PROSITE" id="PS50262"/>
    </source>
</evidence>
<feature type="transmembrane region" description="Helical" evidence="15">
    <location>
        <begin position="187"/>
        <end position="212"/>
    </location>
</feature>
<comment type="similarity">
    <text evidence="2 14">Belongs to the G-protein coupled receptor T2R family.</text>
</comment>
<keyword evidence="3" id="KW-0919">Taste</keyword>
<evidence type="ECO:0000256" key="3">
    <source>
        <dbReference type="ARBA" id="ARBA00022480"/>
    </source>
</evidence>
<dbReference type="InterPro" id="IPR017452">
    <property type="entry name" value="GPCR_Rhodpsn_7TM"/>
</dbReference>
<feature type="domain" description="G-protein coupled receptors family 1 profile" evidence="16">
    <location>
        <begin position="32"/>
        <end position="257"/>
    </location>
</feature>
<evidence type="ECO:0000256" key="8">
    <source>
        <dbReference type="ARBA" id="ARBA00023136"/>
    </source>
</evidence>
<dbReference type="PROSITE" id="PS50262">
    <property type="entry name" value="G_PROTEIN_RECEP_F1_2"/>
    <property type="match status" value="1"/>
</dbReference>
<feature type="transmembrane region" description="Helical" evidence="15">
    <location>
        <begin position="424"/>
        <end position="447"/>
    </location>
</feature>
<keyword evidence="4" id="KW-0716">Sensory transduction</keyword>
<keyword evidence="18" id="KW-1185">Reference proteome</keyword>
<reference evidence="17 18" key="1">
    <citation type="submission" date="2019-01" db="EMBL/GenBank/DDBJ databases">
        <authorList>
            <person name="Alioto T."/>
            <person name="Alioto T."/>
        </authorList>
    </citation>
    <scope>NUCLEOTIDE SEQUENCE [LARGE SCALE GENOMIC DNA]</scope>
</reference>
<keyword evidence="9 17" id="KW-0675">Receptor</keyword>
<feature type="transmembrane region" description="Helical" evidence="15">
    <location>
        <begin position="298"/>
        <end position="313"/>
    </location>
</feature>
<comment type="subcellular location">
    <subcellularLocation>
        <location evidence="1">Membrane</location>
        <topology evidence="1">Multi-pass membrane protein</topology>
    </subcellularLocation>
</comment>
<dbReference type="AlphaFoldDB" id="A0A485MBK2"/>
<feature type="transmembrane region" description="Helical" evidence="15">
    <location>
        <begin position="399"/>
        <end position="418"/>
    </location>
</feature>
<evidence type="ECO:0000256" key="7">
    <source>
        <dbReference type="ARBA" id="ARBA00023040"/>
    </source>
</evidence>
<keyword evidence="5 15" id="KW-0812">Transmembrane</keyword>
<dbReference type="GO" id="GO:0004930">
    <property type="term" value="F:G protein-coupled receptor activity"/>
    <property type="evidence" value="ECO:0007669"/>
    <property type="project" value="UniProtKB-KW"/>
</dbReference>
<evidence type="ECO:0000256" key="10">
    <source>
        <dbReference type="ARBA" id="ARBA00023180"/>
    </source>
</evidence>
<feature type="transmembrane region" description="Helical" evidence="15">
    <location>
        <begin position="98"/>
        <end position="116"/>
    </location>
</feature>
<dbReference type="FunFam" id="1.20.1070.10:FF:000042">
    <property type="entry name" value="Taste receptor type 2 member 7"/>
    <property type="match status" value="1"/>
</dbReference>
<keyword evidence="6 15" id="KW-1133">Transmembrane helix</keyword>
<gene>
    <name evidence="17" type="ORF">LYPA_23C013532</name>
</gene>
<keyword evidence="7" id="KW-0297">G-protein coupled receptor</keyword>
<keyword evidence="8 15" id="KW-0472">Membrane</keyword>
<dbReference type="GO" id="GO:0033038">
    <property type="term" value="F:bitter taste receptor activity"/>
    <property type="evidence" value="ECO:0007669"/>
    <property type="project" value="InterPro"/>
</dbReference>
<evidence type="ECO:0000256" key="14">
    <source>
        <dbReference type="RuleBase" id="RU004423"/>
    </source>
</evidence>
<feature type="transmembrane region" description="Helical" evidence="15">
    <location>
        <begin position="242"/>
        <end position="263"/>
    </location>
</feature>
<evidence type="ECO:0000256" key="2">
    <source>
        <dbReference type="ARBA" id="ARBA00007376"/>
    </source>
</evidence>
<proteinExistence type="inferred from homology"/>